<reference evidence="2 3" key="1">
    <citation type="submission" date="2020-08" db="EMBL/GenBank/DDBJ databases">
        <title>A Genomic Blueprint of the Chicken Gut Microbiome.</title>
        <authorList>
            <person name="Gilroy R."/>
            <person name="Ravi A."/>
            <person name="Getino M."/>
            <person name="Pursley I."/>
            <person name="Horton D.L."/>
            <person name="Alikhan N.-F."/>
            <person name="Baker D."/>
            <person name="Gharbi K."/>
            <person name="Hall N."/>
            <person name="Watson M."/>
            <person name="Adriaenssens E.M."/>
            <person name="Foster-Nyarko E."/>
            <person name="Jarju S."/>
            <person name="Secka A."/>
            <person name="Antonio M."/>
            <person name="Oren A."/>
            <person name="Chaudhuri R."/>
            <person name="La Ragione R.M."/>
            <person name="Hildebrand F."/>
            <person name="Pallen M.J."/>
        </authorList>
    </citation>
    <scope>NUCLEOTIDE SEQUENCE [LARGE SCALE GENOMIC DNA]</scope>
    <source>
        <strain evidence="2 3">Sa4CUA7</strain>
    </source>
</reference>
<organism evidence="2 3">
    <name type="scientific">Microbacterium pullorum</name>
    <dbReference type="NCBI Taxonomy" id="2762236"/>
    <lineage>
        <taxon>Bacteria</taxon>
        <taxon>Bacillati</taxon>
        <taxon>Actinomycetota</taxon>
        <taxon>Actinomycetes</taxon>
        <taxon>Micrococcales</taxon>
        <taxon>Microbacteriaceae</taxon>
        <taxon>Microbacterium</taxon>
    </lineage>
</organism>
<protein>
    <submittedName>
        <fullName evidence="2">Uncharacterized protein</fullName>
    </submittedName>
</protein>
<name>A0ABR8S356_9MICO</name>
<evidence type="ECO:0000313" key="3">
    <source>
        <dbReference type="Proteomes" id="UP000648352"/>
    </source>
</evidence>
<gene>
    <name evidence="2" type="ORF">H9651_09695</name>
</gene>
<sequence length="53" mass="5586">MAEATAGRSGWWGKLVALILGVPPIAVRAAEREGVDDADEPGPFARRDPRAEG</sequence>
<feature type="region of interest" description="Disordered" evidence="1">
    <location>
        <begin position="32"/>
        <end position="53"/>
    </location>
</feature>
<dbReference type="EMBL" id="JACSQP010000005">
    <property type="protein sequence ID" value="MBD7957909.1"/>
    <property type="molecule type" value="Genomic_DNA"/>
</dbReference>
<evidence type="ECO:0000256" key="1">
    <source>
        <dbReference type="SAM" id="MobiDB-lite"/>
    </source>
</evidence>
<accession>A0ABR8S356</accession>
<evidence type="ECO:0000313" key="2">
    <source>
        <dbReference type="EMBL" id="MBD7957909.1"/>
    </source>
</evidence>
<keyword evidence="3" id="KW-1185">Reference proteome</keyword>
<dbReference type="RefSeq" id="WP_191719104.1">
    <property type="nucleotide sequence ID" value="NZ_JACSQP010000005.1"/>
</dbReference>
<dbReference type="Proteomes" id="UP000648352">
    <property type="component" value="Unassembled WGS sequence"/>
</dbReference>
<proteinExistence type="predicted"/>
<comment type="caution">
    <text evidence="2">The sequence shown here is derived from an EMBL/GenBank/DDBJ whole genome shotgun (WGS) entry which is preliminary data.</text>
</comment>